<feature type="region of interest" description="Disordered" evidence="2">
    <location>
        <begin position="460"/>
        <end position="479"/>
    </location>
</feature>
<organism evidence="3 4">
    <name type="scientific">Artemisia annua</name>
    <name type="common">Sweet wormwood</name>
    <dbReference type="NCBI Taxonomy" id="35608"/>
    <lineage>
        <taxon>Eukaryota</taxon>
        <taxon>Viridiplantae</taxon>
        <taxon>Streptophyta</taxon>
        <taxon>Embryophyta</taxon>
        <taxon>Tracheophyta</taxon>
        <taxon>Spermatophyta</taxon>
        <taxon>Magnoliopsida</taxon>
        <taxon>eudicotyledons</taxon>
        <taxon>Gunneridae</taxon>
        <taxon>Pentapetalae</taxon>
        <taxon>asterids</taxon>
        <taxon>campanulids</taxon>
        <taxon>Asterales</taxon>
        <taxon>Asteraceae</taxon>
        <taxon>Asteroideae</taxon>
        <taxon>Anthemideae</taxon>
        <taxon>Artemisiinae</taxon>
        <taxon>Artemisia</taxon>
    </lineage>
</organism>
<dbReference type="Gene3D" id="1.20.5.170">
    <property type="match status" value="1"/>
</dbReference>
<dbReference type="PANTHER" id="PTHR35468">
    <property type="entry name" value="MYOSIN-LIKE PROTEIN"/>
    <property type="match status" value="1"/>
</dbReference>
<keyword evidence="4" id="KW-1185">Reference proteome</keyword>
<feature type="compositionally biased region" description="Basic residues" evidence="2">
    <location>
        <begin position="31"/>
        <end position="42"/>
    </location>
</feature>
<evidence type="ECO:0000313" key="3">
    <source>
        <dbReference type="EMBL" id="PWA94955.1"/>
    </source>
</evidence>
<gene>
    <name evidence="3" type="ORF">CTI12_AA054560</name>
</gene>
<accession>A0A2U1QAB3</accession>
<reference evidence="3 4" key="1">
    <citation type="journal article" date="2018" name="Mol. Plant">
        <title>The genome of Artemisia annua provides insight into the evolution of Asteraceae family and artemisinin biosynthesis.</title>
        <authorList>
            <person name="Shen Q."/>
            <person name="Zhang L."/>
            <person name="Liao Z."/>
            <person name="Wang S."/>
            <person name="Yan T."/>
            <person name="Shi P."/>
            <person name="Liu M."/>
            <person name="Fu X."/>
            <person name="Pan Q."/>
            <person name="Wang Y."/>
            <person name="Lv Z."/>
            <person name="Lu X."/>
            <person name="Zhang F."/>
            <person name="Jiang W."/>
            <person name="Ma Y."/>
            <person name="Chen M."/>
            <person name="Hao X."/>
            <person name="Li L."/>
            <person name="Tang Y."/>
            <person name="Lv G."/>
            <person name="Zhou Y."/>
            <person name="Sun X."/>
            <person name="Brodelius P.E."/>
            <person name="Rose J.K.C."/>
            <person name="Tang K."/>
        </authorList>
    </citation>
    <scope>NUCLEOTIDE SEQUENCE [LARGE SCALE GENOMIC DNA]</scope>
    <source>
        <strain evidence="4">cv. Huhao1</strain>
        <tissue evidence="3">Leaf</tissue>
    </source>
</reference>
<feature type="compositionally biased region" description="Low complexity" evidence="2">
    <location>
        <begin position="1"/>
        <end position="10"/>
    </location>
</feature>
<feature type="coiled-coil region" evidence="1">
    <location>
        <begin position="343"/>
        <end position="419"/>
    </location>
</feature>
<dbReference type="EMBL" id="PKPP01000275">
    <property type="protein sequence ID" value="PWA94955.1"/>
    <property type="molecule type" value="Genomic_DNA"/>
</dbReference>
<feature type="region of interest" description="Disordered" evidence="2">
    <location>
        <begin position="1"/>
        <end position="53"/>
    </location>
</feature>
<evidence type="ECO:0000256" key="2">
    <source>
        <dbReference type="SAM" id="MobiDB-lite"/>
    </source>
</evidence>
<evidence type="ECO:0000256" key="1">
    <source>
        <dbReference type="SAM" id="Coils"/>
    </source>
</evidence>
<dbReference type="AlphaFoldDB" id="A0A2U1QAB3"/>
<dbReference type="STRING" id="35608.A0A2U1QAB3"/>
<evidence type="ECO:0000313" key="4">
    <source>
        <dbReference type="Proteomes" id="UP000245207"/>
    </source>
</evidence>
<comment type="caution">
    <text evidence="3">The sequence shown here is derived from an EMBL/GenBank/DDBJ whole genome shotgun (WGS) entry which is preliminary data.</text>
</comment>
<sequence>MSTARSSSSSRRVKWYATPPPPSPKIINLPRSKHTGRRRKQRPVANKRPVNMFMGHGNENEEICTYNYKGKVEGLFGVEREFTRDFERRERVVEEEGRQSGVVEEEKWRFQAEILRAECNFLRMERKFALKKLEKNRVRIERTLTSALQNLASGRKKLCEGKNMEAVLEEEMKELAEKLEELQSSYNGSEDHELKKCKNFDKKALCLQRRLEKLGGLTDDECNKEVKKETNCEVNADSSMLNCKSQIKSTDVEMLERKMEGLSKGMLDRMEKEYGSILSSSVASSASTSKRIEFPDHLSFSNRFSNHIKDPLVSQEGNNKCSGRCKVLVRRIVEQVRAETEQWSQMQEMLGQLRQEMEELQTSKDFWENQALGSNNEIHILQSNVEEWRGKAIEYERKTNKLQKEVDFVKGELEKMKKDQAKEVASTPKKATLSLGKQIERETKNGLSCRMKGQCDVIGSSNRHEKVEPSKKDSQPLSLGKQLAREKRILISRLKENRPTNNEISSDGRRKGYNLVRSPFKDIGNSTSSSSTIVRQNSNAIFPLHCPEERIEDSF</sequence>
<dbReference type="PANTHER" id="PTHR35468:SF1">
    <property type="entry name" value="MYOSIN-LIKE PROTEIN"/>
    <property type="match status" value="1"/>
</dbReference>
<name>A0A2U1QAB3_ARTAN</name>
<proteinExistence type="predicted"/>
<protein>
    <submittedName>
        <fullName evidence="3">Uncharacterized protein</fullName>
    </submittedName>
</protein>
<dbReference type="OrthoDB" id="1921697at2759"/>
<dbReference type="Proteomes" id="UP000245207">
    <property type="component" value="Unassembled WGS sequence"/>
</dbReference>
<keyword evidence="1" id="KW-0175">Coiled coil</keyword>
<feature type="coiled-coil region" evidence="1">
    <location>
        <begin position="130"/>
        <end position="192"/>
    </location>
</feature>
<feature type="compositionally biased region" description="Basic and acidic residues" evidence="2">
    <location>
        <begin position="462"/>
        <end position="474"/>
    </location>
</feature>